<dbReference type="GO" id="GO:0008734">
    <property type="term" value="F:L-aspartate oxidase activity"/>
    <property type="evidence" value="ECO:0007669"/>
    <property type="project" value="InterPro"/>
</dbReference>
<dbReference type="Pfam" id="PF12831">
    <property type="entry name" value="FAD_oxidored"/>
    <property type="match status" value="1"/>
</dbReference>
<protein>
    <submittedName>
        <fullName evidence="1">FAD dependent oxidoreductase</fullName>
    </submittedName>
</protein>
<dbReference type="AlphaFoldDB" id="A0A1H0YL53"/>
<organism evidence="1 2">
    <name type="scientific">Virgibacillus salinus</name>
    <dbReference type="NCBI Taxonomy" id="553311"/>
    <lineage>
        <taxon>Bacteria</taxon>
        <taxon>Bacillati</taxon>
        <taxon>Bacillota</taxon>
        <taxon>Bacilli</taxon>
        <taxon>Bacillales</taxon>
        <taxon>Bacillaceae</taxon>
        <taxon>Virgibacillus</taxon>
    </lineage>
</organism>
<dbReference type="InterPro" id="IPR005288">
    <property type="entry name" value="NadB"/>
</dbReference>
<gene>
    <name evidence="1" type="ORF">SAMN05216231_0708</name>
</gene>
<accession>A0A1H0YL53</accession>
<dbReference type="PANTHER" id="PTHR42716">
    <property type="entry name" value="L-ASPARTATE OXIDASE"/>
    <property type="match status" value="1"/>
</dbReference>
<reference evidence="1 2" key="1">
    <citation type="submission" date="2016-10" db="EMBL/GenBank/DDBJ databases">
        <authorList>
            <person name="de Groot N.N."/>
        </authorList>
    </citation>
    <scope>NUCLEOTIDE SEQUENCE [LARGE SCALE GENOMIC DNA]</scope>
    <source>
        <strain evidence="1 2">CGMCC 1.10449</strain>
    </source>
</reference>
<dbReference type="SUPFAM" id="SSF51905">
    <property type="entry name" value="FAD/NAD(P)-binding domain"/>
    <property type="match status" value="1"/>
</dbReference>
<dbReference type="RefSeq" id="WP_254788711.1">
    <property type="nucleotide sequence ID" value="NZ_FNKD01000001.1"/>
</dbReference>
<keyword evidence="2" id="KW-1185">Reference proteome</keyword>
<dbReference type="InterPro" id="IPR036188">
    <property type="entry name" value="FAD/NAD-bd_sf"/>
</dbReference>
<evidence type="ECO:0000313" key="2">
    <source>
        <dbReference type="Proteomes" id="UP000199444"/>
    </source>
</evidence>
<proteinExistence type="predicted"/>
<dbReference type="EMBL" id="FNKD01000001">
    <property type="protein sequence ID" value="SDQ15701.1"/>
    <property type="molecule type" value="Genomic_DNA"/>
</dbReference>
<name>A0A1H0YL53_9BACI</name>
<dbReference type="PROSITE" id="PS51257">
    <property type="entry name" value="PROKAR_LIPOPROTEIN"/>
    <property type="match status" value="1"/>
</dbReference>
<evidence type="ECO:0000313" key="1">
    <source>
        <dbReference type="EMBL" id="SDQ15701.1"/>
    </source>
</evidence>
<sequence>MENLNKELVIVGGGLGGCAAALSACESGLNVLLTEETEWIGGQVTSQGVPPDEHKWIEEFGSTKRYRDYRNKVRETYSRNMTVKSGEAILNPGNGLVSNICHDPRVTLHVLNEMLMTYVLTNQLTIDLNTKVTSVKKAGKTVRSMTFEHVQTGAEKQVTAQYFIDATEAGDVLPLAEMEYVTGAEAKKDTGEPHALDVADPDDIQAFTYVLGMEYREGEDHTIPKPAMYEFWKEFHPAIWPDKLLSFFAPHPITREKREYTLFREETGFPLWEYRRIFDKNQYENPYNPGDVSLMNWPQNDYFLGNIYDVSESKKAKHLYQAKQLSLSLLYWLQTEAPRSDGAQGYPGLKLRKDIFGTEDGLAKAAYIRESRRIKAEYTVAEQDVSPNFNNGQAGKRYKDSVGIGSYSIDLHPSMAGKTYLDIKALPFHIPLGALIPKDADNVLAGCKNIGTTHVTNGCYRLHPVEWNIGEACGALAGFCLNNNTDPKSVRENDNLLAAFQNELRESGFELEWPDEFYKE</sequence>
<dbReference type="STRING" id="553311.SAMN05216231_0708"/>
<dbReference type="Gene3D" id="3.50.50.60">
    <property type="entry name" value="FAD/NAD(P)-binding domain"/>
    <property type="match status" value="1"/>
</dbReference>
<dbReference type="PANTHER" id="PTHR42716:SF1">
    <property type="entry name" value="SLL0471 PROTEIN"/>
    <property type="match status" value="1"/>
</dbReference>
<dbReference type="GO" id="GO:0009435">
    <property type="term" value="P:NAD+ biosynthetic process"/>
    <property type="evidence" value="ECO:0007669"/>
    <property type="project" value="InterPro"/>
</dbReference>
<dbReference type="Proteomes" id="UP000199444">
    <property type="component" value="Unassembled WGS sequence"/>
</dbReference>